<protein>
    <submittedName>
        <fullName evidence="3">Transporter</fullName>
    </submittedName>
</protein>
<dbReference type="SUPFAM" id="SSF56954">
    <property type="entry name" value="Outer membrane efflux proteins (OEP)"/>
    <property type="match status" value="1"/>
</dbReference>
<dbReference type="Proteomes" id="UP000247823">
    <property type="component" value="Unassembled WGS sequence"/>
</dbReference>
<dbReference type="InterPro" id="IPR010131">
    <property type="entry name" value="MdtP/NodT-like"/>
</dbReference>
<name>A0A0J5D9V3_SERMA</name>
<accession>A0A0J5D9V3</accession>
<dbReference type="Gene3D" id="1.20.1600.10">
    <property type="entry name" value="Outer membrane efflux proteins (OEP)"/>
    <property type="match status" value="1"/>
</dbReference>
<gene>
    <name evidence="4" type="ORF">AN695_0202560</name>
    <name evidence="3" type="ORF">DKC05_09410</name>
    <name evidence="5" type="ORF">DMW51_10560</name>
</gene>
<sequence length="471" mass="51949">MIFFGGYFRKGAIAIPALILLSGCVGSNRPDLTQKVPDKWDVAMPAWGHLVDLRSWWQTFNDPVLDELVENALANNLNIAQAEQWLKTAQALNGATASSYLPHLRAGVQPVQDAAARDNYLHGSIDMVWELSLYGESANRQQAGEAVVLSAQAREQGVRISVVANVVQNYLRFIYAGRQLSLLSSQEAVEKRLHTLAAIRKTAHIGDAEEQISSSLRMARLQANIIELQQVREQSSRALALLTNKTLTQTVQLLHDKINLTPDIRIKEIPADLLRTRPDIRQAEADVLQSAADVGLAQAALYPRLTLSGSLLYAYNQTENYRRSGSNSIPALGPIIDIPLWDWGMRLANKHAKEHELQAALLGYRKAVQDGVGETEDALSSLNYQNQCLQALHTAFEQQNHLRIMQQKLNQLGLSSEYDGLSGKSTMLQVESELVEAEFKHASAFVTLFKALGGAPLSAVSESFTTHAEGR</sequence>
<dbReference type="RefSeq" id="WP_038875105.1">
    <property type="nucleotide sequence ID" value="NZ_CABMHU010000094.1"/>
</dbReference>
<comment type="subcellular location">
    <subcellularLocation>
        <location evidence="1">Cell outer membrane</location>
        <topology evidence="1">Lipid-anchor</topology>
    </subcellularLocation>
</comment>
<evidence type="ECO:0000313" key="6">
    <source>
        <dbReference type="Proteomes" id="UP000050489"/>
    </source>
</evidence>
<dbReference type="Pfam" id="PF02321">
    <property type="entry name" value="OEP"/>
    <property type="match status" value="2"/>
</dbReference>
<reference evidence="5 8" key="4">
    <citation type="submission" date="2018-06" db="EMBL/GenBank/DDBJ databases">
        <title>Serratia marcescens genome sequencing and assembly.</title>
        <authorList>
            <person name="Martins R.C.R."/>
            <person name="Perdigao-Neto L.V."/>
            <person name="Costa S.F."/>
            <person name="Levin A.S.S."/>
        </authorList>
    </citation>
    <scope>NUCLEOTIDE SEQUENCE [LARGE SCALE GENOMIC DNA]</scope>
    <source>
        <strain evidence="5 8">1283</strain>
    </source>
</reference>
<dbReference type="PANTHER" id="PTHR30203">
    <property type="entry name" value="OUTER MEMBRANE CATION EFFLUX PROTEIN"/>
    <property type="match status" value="1"/>
</dbReference>
<dbReference type="Proteomes" id="UP000245399">
    <property type="component" value="Chromosome"/>
</dbReference>
<keyword evidence="8" id="KW-1185">Reference proteome</keyword>
<evidence type="ECO:0000313" key="3">
    <source>
        <dbReference type="EMBL" id="AWL67868.1"/>
    </source>
</evidence>
<evidence type="ECO:0000313" key="7">
    <source>
        <dbReference type="Proteomes" id="UP000245399"/>
    </source>
</evidence>
<evidence type="ECO:0000313" key="4">
    <source>
        <dbReference type="EMBL" id="OCO83451.1"/>
    </source>
</evidence>
<reference evidence="8" key="5">
    <citation type="submission" date="2018-06" db="EMBL/GenBank/DDBJ databases">
        <title>Serratia marcescens genome sequencing and assembly.</title>
        <authorList>
            <person name="Martins R.C."/>
            <person name="Perdigao-Neto L.V."/>
            <person name="Costa S.F."/>
            <person name="Levin A.S.S."/>
        </authorList>
    </citation>
    <scope>NUCLEOTIDE SEQUENCE [LARGE SCALE GENOMIC DNA]</scope>
    <source>
        <strain evidence="8">1283</strain>
    </source>
</reference>
<reference evidence="3 7" key="3">
    <citation type="submission" date="2018-05" db="EMBL/GenBank/DDBJ databases">
        <title>Klebsiella quasipneumonaiae provides a window into carbapenemase gene transfer, plasmid rearrangements and nosocomial acquisition from the hospital environment.</title>
        <authorList>
            <person name="Mathers A.J."/>
            <person name="Vegesana K."/>
            <person name="Stoesser N."/>
            <person name="Crook D."/>
            <person name="Vaughan A."/>
            <person name="Barry K."/>
            <person name="Parikh H."/>
            <person name="Sebra R."/>
            <person name="Kotay S."/>
            <person name="Walker A.S."/>
            <person name="Sheppard A.E."/>
        </authorList>
    </citation>
    <scope>NUCLEOTIDE SEQUENCE [LARGE SCALE GENOMIC DNA]</scope>
    <source>
        <strain evidence="3 7">CAV1761</strain>
    </source>
</reference>
<organism evidence="4 6">
    <name type="scientific">Serratia marcescens</name>
    <dbReference type="NCBI Taxonomy" id="615"/>
    <lineage>
        <taxon>Bacteria</taxon>
        <taxon>Pseudomonadati</taxon>
        <taxon>Pseudomonadota</taxon>
        <taxon>Gammaproteobacteria</taxon>
        <taxon>Enterobacterales</taxon>
        <taxon>Yersiniaceae</taxon>
        <taxon>Serratia</taxon>
    </lineage>
</organism>
<dbReference type="AlphaFoldDB" id="A0A0J5D9V3"/>
<comment type="similarity">
    <text evidence="2">Belongs to the outer membrane factor (OMF) (TC 1.B.17) family.</text>
</comment>
<evidence type="ECO:0000256" key="1">
    <source>
        <dbReference type="ARBA" id="ARBA00004459"/>
    </source>
</evidence>
<dbReference type="Proteomes" id="UP000050489">
    <property type="component" value="Unassembled WGS sequence"/>
</dbReference>
<reference evidence="6" key="1">
    <citation type="submission" date="2016-04" db="EMBL/GenBank/DDBJ databases">
        <authorList>
            <person name="Osei Sekyere J."/>
            <person name="Sivertsen A."/>
            <person name="Pedersen A.T."/>
            <person name="Sundsfjord A."/>
        </authorList>
    </citation>
    <scope>NUCLEOTIDE SEQUENCE [LARGE SCALE GENOMIC DNA]</scope>
    <source>
        <strain evidence="6">945174350</strain>
    </source>
</reference>
<evidence type="ECO:0000256" key="2">
    <source>
        <dbReference type="ARBA" id="ARBA00007613"/>
    </source>
</evidence>
<dbReference type="EMBL" id="LJEX02000103">
    <property type="protein sequence ID" value="OCO83451.1"/>
    <property type="molecule type" value="Genomic_DNA"/>
</dbReference>
<dbReference type="GO" id="GO:0015562">
    <property type="term" value="F:efflux transmembrane transporter activity"/>
    <property type="evidence" value="ECO:0007669"/>
    <property type="project" value="InterPro"/>
</dbReference>
<reference evidence="5" key="6">
    <citation type="submission" date="2018-06" db="EMBL/GenBank/DDBJ databases">
        <authorList>
            <person name="Martins R.C."/>
            <person name="Perdigao-Neto L.V."/>
            <person name="Costa S.F."/>
            <person name="Levin A.S.S."/>
        </authorList>
    </citation>
    <scope>NUCLEOTIDE SEQUENCE</scope>
    <source>
        <strain evidence="5">1283</strain>
    </source>
</reference>
<dbReference type="EMBL" id="QJQB01000241">
    <property type="protein sequence ID" value="PYA68708.1"/>
    <property type="molecule type" value="Genomic_DNA"/>
</dbReference>
<dbReference type="Gene3D" id="2.20.200.10">
    <property type="entry name" value="Outer membrane efflux proteins (OEP)"/>
    <property type="match status" value="1"/>
</dbReference>
<dbReference type="InterPro" id="IPR003423">
    <property type="entry name" value="OMP_efflux"/>
</dbReference>
<dbReference type="EMBL" id="CP029449">
    <property type="protein sequence ID" value="AWL67868.1"/>
    <property type="molecule type" value="Genomic_DNA"/>
</dbReference>
<proteinExistence type="inferred from homology"/>
<evidence type="ECO:0000313" key="5">
    <source>
        <dbReference type="EMBL" id="PYA68708.1"/>
    </source>
</evidence>
<evidence type="ECO:0000313" key="8">
    <source>
        <dbReference type="Proteomes" id="UP000247823"/>
    </source>
</evidence>
<reference evidence="4" key="2">
    <citation type="journal article" date="2017" name="PLoS ONE">
        <title>Genomic and phenotypic characterisation of fluoroquinolone resistance mechanisms in Enterobacteriaceae in Durban, South Africa.</title>
        <authorList>
            <person name="Osei Sekyere J."/>
            <person name="Amoako D.G."/>
        </authorList>
    </citation>
    <scope>NUCLEOTIDE SEQUENCE</scope>
    <source>
        <strain evidence="4">945174350</strain>
    </source>
</reference>